<feature type="compositionally biased region" description="Basic and acidic residues" evidence="1">
    <location>
        <begin position="357"/>
        <end position="377"/>
    </location>
</feature>
<keyword evidence="3" id="KW-1185">Reference proteome</keyword>
<dbReference type="OrthoDB" id="63113at2759"/>
<dbReference type="InParanoid" id="A0A194XRB1"/>
<protein>
    <submittedName>
        <fullName evidence="2">Uncharacterized protein</fullName>
    </submittedName>
</protein>
<feature type="compositionally biased region" description="Polar residues" evidence="1">
    <location>
        <begin position="209"/>
        <end position="225"/>
    </location>
</feature>
<feature type="region of interest" description="Disordered" evidence="1">
    <location>
        <begin position="97"/>
        <end position="435"/>
    </location>
</feature>
<proteinExistence type="predicted"/>
<evidence type="ECO:0000256" key="1">
    <source>
        <dbReference type="SAM" id="MobiDB-lite"/>
    </source>
</evidence>
<feature type="compositionally biased region" description="Basic and acidic residues" evidence="1">
    <location>
        <begin position="97"/>
        <end position="115"/>
    </location>
</feature>
<organism evidence="2 3">
    <name type="scientific">Mollisia scopiformis</name>
    <name type="common">Conifer needle endophyte fungus</name>
    <name type="synonym">Phialocephala scopiformis</name>
    <dbReference type="NCBI Taxonomy" id="149040"/>
    <lineage>
        <taxon>Eukaryota</taxon>
        <taxon>Fungi</taxon>
        <taxon>Dikarya</taxon>
        <taxon>Ascomycota</taxon>
        <taxon>Pezizomycotina</taxon>
        <taxon>Leotiomycetes</taxon>
        <taxon>Helotiales</taxon>
        <taxon>Mollisiaceae</taxon>
        <taxon>Mollisia</taxon>
    </lineage>
</organism>
<dbReference type="KEGG" id="psco:LY89DRAFT_728938"/>
<feature type="compositionally biased region" description="Polar residues" evidence="1">
    <location>
        <begin position="300"/>
        <end position="312"/>
    </location>
</feature>
<feature type="compositionally biased region" description="Acidic residues" evidence="1">
    <location>
        <begin position="383"/>
        <end position="393"/>
    </location>
</feature>
<evidence type="ECO:0000313" key="3">
    <source>
        <dbReference type="Proteomes" id="UP000070700"/>
    </source>
</evidence>
<feature type="compositionally biased region" description="Low complexity" evidence="1">
    <location>
        <begin position="246"/>
        <end position="257"/>
    </location>
</feature>
<name>A0A194XRB1_MOLSC</name>
<dbReference type="AlphaFoldDB" id="A0A194XRB1"/>
<dbReference type="EMBL" id="KQ947406">
    <property type="protein sequence ID" value="KUJ22825.1"/>
    <property type="molecule type" value="Genomic_DNA"/>
</dbReference>
<reference evidence="2 3" key="1">
    <citation type="submission" date="2015-10" db="EMBL/GenBank/DDBJ databases">
        <title>Full genome of DAOMC 229536 Phialocephala scopiformis, a fungal endophyte of spruce producing the potent anti-insectan compound rugulosin.</title>
        <authorList>
            <consortium name="DOE Joint Genome Institute"/>
            <person name="Walker A.K."/>
            <person name="Frasz S.L."/>
            <person name="Seifert K.A."/>
            <person name="Miller J.D."/>
            <person name="Mondo S.J."/>
            <person name="Labutti K."/>
            <person name="Lipzen A."/>
            <person name="Dockter R."/>
            <person name="Kennedy M."/>
            <person name="Grigoriev I.V."/>
            <person name="Spatafora J.W."/>
        </authorList>
    </citation>
    <scope>NUCLEOTIDE SEQUENCE [LARGE SCALE GENOMIC DNA]</scope>
    <source>
        <strain evidence="2 3">CBS 120377</strain>
    </source>
</reference>
<feature type="compositionally biased region" description="Basic and acidic residues" evidence="1">
    <location>
        <begin position="402"/>
        <end position="416"/>
    </location>
</feature>
<accession>A0A194XRB1</accession>
<evidence type="ECO:0000313" key="2">
    <source>
        <dbReference type="EMBL" id="KUJ22825.1"/>
    </source>
</evidence>
<dbReference type="Proteomes" id="UP000070700">
    <property type="component" value="Unassembled WGS sequence"/>
</dbReference>
<feature type="compositionally biased region" description="Polar residues" evidence="1">
    <location>
        <begin position="334"/>
        <end position="352"/>
    </location>
</feature>
<gene>
    <name evidence="2" type="ORF">LY89DRAFT_728938</name>
</gene>
<dbReference type="STRING" id="149040.A0A194XRB1"/>
<dbReference type="GeneID" id="28829052"/>
<sequence length="435" mass="48087">MWERSRVEELDSDDTDTQGVGLHSEFKRFSSDTLQFTGIDLGSTTRARKTYTLQDSEVSDSDSAESEFEGTDALQIAMRDKEEALVQSALTRIRRAQEKGKKEVKLNKAEVDALERRRKRMQAAATTKQRKASGSSGGSETERRRRSDRNITIPIASQPNSRPSSSSRKTSKSTSKRPGDATPPVMLVAGPDGLAYAPSATYVPPVASGSRNSPTRPRSASTQQLRGAPAPYFTYQQPRHISEGNRPPSSSSTSSRRPLPDDENWEPSSRRSSASSQNYTLNPFEYQISSDAPPPIPAQYLSQSGSQPQPRRNVSGPADVSYASVRRSMPPPQTTGTGSYPFSSRGPANSDPSIPRRRADYDYDLRDRERGPEREEINLVSSSEEDEEDESDDLGNGVQVFVDEREERARDRDRPVSRKPVAGDGRGSARRKGKR</sequence>
<dbReference type="RefSeq" id="XP_018077180.1">
    <property type="nucleotide sequence ID" value="XM_018219326.1"/>
</dbReference>
<feature type="compositionally biased region" description="Basic and acidic residues" evidence="1">
    <location>
        <begin position="140"/>
        <end position="149"/>
    </location>
</feature>
<feature type="region of interest" description="Disordered" evidence="1">
    <location>
        <begin position="1"/>
        <end position="20"/>
    </location>
</feature>